<evidence type="ECO:0000256" key="18">
    <source>
        <dbReference type="RuleBase" id="RU361140"/>
    </source>
</evidence>
<dbReference type="GO" id="GO:0005886">
    <property type="term" value="C:plasma membrane"/>
    <property type="evidence" value="ECO:0007669"/>
    <property type="project" value="UniProtKB-SubCell"/>
</dbReference>
<evidence type="ECO:0000256" key="2">
    <source>
        <dbReference type="ARBA" id="ARBA00004236"/>
    </source>
</evidence>
<dbReference type="Proteomes" id="UP000500961">
    <property type="component" value="Chromosome"/>
</dbReference>
<evidence type="ECO:0000256" key="14">
    <source>
        <dbReference type="ARBA" id="ARBA00022989"/>
    </source>
</evidence>
<evidence type="ECO:0000256" key="10">
    <source>
        <dbReference type="ARBA" id="ARBA00022729"/>
    </source>
</evidence>
<dbReference type="Gene3D" id="3.40.710.10">
    <property type="entry name" value="DD-peptidase/beta-lactamase superfamily"/>
    <property type="match status" value="1"/>
</dbReference>
<keyword evidence="8" id="KW-0645">Protease</keyword>
<evidence type="ECO:0000259" key="21">
    <source>
        <dbReference type="Pfam" id="PF03717"/>
    </source>
</evidence>
<feature type="transmembrane region" description="Helical" evidence="19">
    <location>
        <begin position="9"/>
        <end position="28"/>
    </location>
</feature>
<dbReference type="PANTHER" id="PTHR30627">
    <property type="entry name" value="PEPTIDOGLYCAN D,D-TRANSPEPTIDASE"/>
    <property type="match status" value="1"/>
</dbReference>
<dbReference type="AlphaFoldDB" id="A0A7D4BEZ3"/>
<dbReference type="InterPro" id="IPR036138">
    <property type="entry name" value="PBP_dimer_sf"/>
</dbReference>
<dbReference type="Gene3D" id="3.90.1310.10">
    <property type="entry name" value="Penicillin-binding protein 2a (Domain 2)"/>
    <property type="match status" value="1"/>
</dbReference>
<comment type="similarity">
    <text evidence="3 18">Belongs to the class-D beta-lactamase family.</text>
</comment>
<dbReference type="InterPro" id="IPR002137">
    <property type="entry name" value="Beta-lactam_class-D_AS"/>
</dbReference>
<feature type="domain" description="Penicillin-binding protein transpeptidase" evidence="20">
    <location>
        <begin position="254"/>
        <end position="580"/>
    </location>
</feature>
<proteinExistence type="inferred from homology"/>
<dbReference type="PROSITE" id="PS00337">
    <property type="entry name" value="BETA_LACTAMASE_D"/>
    <property type="match status" value="1"/>
</dbReference>
<dbReference type="InterPro" id="IPR005311">
    <property type="entry name" value="PBP_dimer"/>
</dbReference>
<sequence>MSENRRKTVISIIIALAFFAIIGKLFYIQVIDSSYKFSAANNVLRYVTQYPARGLILDRNGIPLVTNKTAYDILIVKKQVKPFDTLEFANLLGLTVEQVKQAFIDVTKQRGYSPRKAVVLLKQIPAERYARLQEMLYKYQGFEIQPRTIRNYEKPIAAHVLGYVGEVDENKIKSDPYYQLGDYIGINGLERSYESVLRGKKGVKVFLVDVHNRIKGSYENGKYDSLAVPGKNITSTLDVKLQEYGEKLMKNKIGSIVAIEPKTGEVLAMISSPTYDPNLLVGRERAFNFRSLLNDTLKPIFNRSIMALYPPGSTFKVVNALIGLQEKVVAPYTKYECHGGYTIGRGVGCHHHPSPVNLIQSIQVSCNTYYCHVFRNIIDKKDFGSVEDGLNAWKKHVLSFGYGKKLGIDLPNELNGIVPSVSFYNKYFRRGGWSSLTIISLAIGQGELAVTPLQMANLVATIANKGFYKTPHVVKSIEGQSIDEKFTQNHYTTIDSSYFDYIIEGMDLAVNGEPGSGSTARIAALPDIRICGKTGTAQNPHGKDHSVFFAFAPKDDPKIAISVYVENAGYGATWAAPIASLMIEKYLKDTISRPWLEKYIMEANLLDRRAKAN</sequence>
<protein>
    <recommendedName>
        <fullName evidence="4 18">Beta-lactamase</fullName>
        <ecNumber evidence="4 18">3.5.2.6</ecNumber>
    </recommendedName>
</protein>
<name>A0A7D4BEZ3_9BACT</name>
<evidence type="ECO:0000256" key="19">
    <source>
        <dbReference type="SAM" id="Phobius"/>
    </source>
</evidence>
<evidence type="ECO:0000259" key="20">
    <source>
        <dbReference type="Pfam" id="PF00905"/>
    </source>
</evidence>
<dbReference type="SUPFAM" id="SSF56519">
    <property type="entry name" value="Penicillin binding protein dimerisation domain"/>
    <property type="match status" value="1"/>
</dbReference>
<dbReference type="SUPFAM" id="SSF56601">
    <property type="entry name" value="beta-lactamase/transpeptidase-like"/>
    <property type="match status" value="1"/>
</dbReference>
<dbReference type="PANTHER" id="PTHR30627:SF2">
    <property type="entry name" value="PEPTIDOGLYCAN D,D-TRANSPEPTIDASE MRDA"/>
    <property type="match status" value="1"/>
</dbReference>
<evidence type="ECO:0000256" key="13">
    <source>
        <dbReference type="ARBA" id="ARBA00022984"/>
    </source>
</evidence>
<gene>
    <name evidence="22" type="primary">mrdA</name>
    <name evidence="22" type="ORF">FHG85_03095</name>
</gene>
<keyword evidence="5" id="KW-1003">Cell membrane</keyword>
<dbReference type="KEGG" id="ttz:FHG85_03095"/>
<evidence type="ECO:0000256" key="9">
    <source>
        <dbReference type="ARBA" id="ARBA00022692"/>
    </source>
</evidence>
<keyword evidence="7 22" id="KW-0121">Carboxypeptidase</keyword>
<dbReference type="GO" id="GO:0009002">
    <property type="term" value="F:serine-type D-Ala-D-Ala carboxypeptidase activity"/>
    <property type="evidence" value="ECO:0007669"/>
    <property type="project" value="InterPro"/>
</dbReference>
<dbReference type="Pfam" id="PF00905">
    <property type="entry name" value="Transpeptidase"/>
    <property type="match status" value="1"/>
</dbReference>
<evidence type="ECO:0000256" key="6">
    <source>
        <dbReference type="ARBA" id="ARBA00022519"/>
    </source>
</evidence>
<dbReference type="GO" id="GO:0008800">
    <property type="term" value="F:beta-lactamase activity"/>
    <property type="evidence" value="ECO:0007669"/>
    <property type="project" value="UniProtKB-UniRule"/>
</dbReference>
<evidence type="ECO:0000256" key="8">
    <source>
        <dbReference type="ARBA" id="ARBA00022670"/>
    </source>
</evidence>
<evidence type="ECO:0000256" key="3">
    <source>
        <dbReference type="ARBA" id="ARBA00007898"/>
    </source>
</evidence>
<dbReference type="FunFam" id="3.40.710.10:FF:000024">
    <property type="entry name" value="Penicillin-binding protein 2"/>
    <property type="match status" value="1"/>
</dbReference>
<evidence type="ECO:0000256" key="5">
    <source>
        <dbReference type="ARBA" id="ARBA00022475"/>
    </source>
</evidence>
<keyword evidence="12" id="KW-0133">Cell shape</keyword>
<keyword evidence="14 19" id="KW-1133">Transmembrane helix</keyword>
<dbReference type="EMBL" id="CP041345">
    <property type="protein sequence ID" value="QKG81203.1"/>
    <property type="molecule type" value="Genomic_DNA"/>
</dbReference>
<dbReference type="GO" id="GO:0017001">
    <property type="term" value="P:antibiotic catabolic process"/>
    <property type="evidence" value="ECO:0007669"/>
    <property type="project" value="InterPro"/>
</dbReference>
<dbReference type="GO" id="GO:0071972">
    <property type="term" value="F:peptidoglycan L,D-transpeptidase activity"/>
    <property type="evidence" value="ECO:0007669"/>
    <property type="project" value="TreeGrafter"/>
</dbReference>
<evidence type="ECO:0000313" key="22">
    <source>
        <dbReference type="EMBL" id="QKG81203.1"/>
    </source>
</evidence>
<dbReference type="GO" id="GO:0008360">
    <property type="term" value="P:regulation of cell shape"/>
    <property type="evidence" value="ECO:0007669"/>
    <property type="project" value="UniProtKB-KW"/>
</dbReference>
<dbReference type="GO" id="GO:0009252">
    <property type="term" value="P:peptidoglycan biosynthetic process"/>
    <property type="evidence" value="ECO:0007669"/>
    <property type="project" value="UniProtKB-KW"/>
</dbReference>
<keyword evidence="10" id="KW-0732">Signal</keyword>
<keyword evidence="17" id="KW-0961">Cell wall biogenesis/degradation</keyword>
<evidence type="ECO:0000256" key="1">
    <source>
        <dbReference type="ARBA" id="ARBA00004167"/>
    </source>
</evidence>
<accession>A0A7D4BEZ3</accession>
<comment type="subcellular location">
    <subcellularLocation>
        <location evidence="2">Cell membrane</location>
    </subcellularLocation>
    <subcellularLocation>
        <location evidence="1">Membrane</location>
        <topology evidence="1">Single-pass membrane protein</topology>
    </subcellularLocation>
</comment>
<keyword evidence="6" id="KW-0997">Cell inner membrane</keyword>
<keyword evidence="16 18" id="KW-0046">Antibiotic resistance</keyword>
<comment type="catalytic activity">
    <reaction evidence="18">
        <text>a beta-lactam + H2O = a substituted beta-amino acid</text>
        <dbReference type="Rhea" id="RHEA:20401"/>
        <dbReference type="ChEBI" id="CHEBI:15377"/>
        <dbReference type="ChEBI" id="CHEBI:35627"/>
        <dbReference type="ChEBI" id="CHEBI:140347"/>
        <dbReference type="EC" id="3.5.2.6"/>
    </reaction>
</comment>
<keyword evidence="15 19" id="KW-0472">Membrane</keyword>
<keyword evidence="23" id="KW-1185">Reference proteome</keyword>
<feature type="domain" description="Penicillin-binding protein dimerisation" evidence="21">
    <location>
        <begin position="49"/>
        <end position="216"/>
    </location>
</feature>
<dbReference type="NCBIfam" id="TIGR03423">
    <property type="entry name" value="pbp2_mrdA"/>
    <property type="match status" value="1"/>
</dbReference>
<dbReference type="Pfam" id="PF03717">
    <property type="entry name" value="PBP_dimer"/>
    <property type="match status" value="1"/>
</dbReference>
<dbReference type="EC" id="3.5.2.6" evidence="4 18"/>
<evidence type="ECO:0000256" key="17">
    <source>
        <dbReference type="ARBA" id="ARBA00023316"/>
    </source>
</evidence>
<evidence type="ECO:0000256" key="11">
    <source>
        <dbReference type="ARBA" id="ARBA00022801"/>
    </source>
</evidence>
<keyword evidence="9 19" id="KW-0812">Transmembrane</keyword>
<dbReference type="InterPro" id="IPR001460">
    <property type="entry name" value="PCN-bd_Tpept"/>
</dbReference>
<reference evidence="22 23" key="1">
    <citation type="submission" date="2019-07" db="EMBL/GenBank/DDBJ databases">
        <title>Thalassofilum flectens gen. nov., sp. nov., a novel moderate thermophilic anaerobe from a shallow sea hot spring in Kunashir Island (Russia), representing a new family in the order Bacteroidales, and proposal of Thalassofilacea fam. nov.</title>
        <authorList>
            <person name="Kochetkova T.V."/>
            <person name="Podosokorskaya O.A."/>
            <person name="Novikov A."/>
            <person name="Elcheninov A.G."/>
            <person name="Toshchakov S.V."/>
            <person name="Kublanov I.V."/>
        </authorList>
    </citation>
    <scope>NUCLEOTIDE SEQUENCE [LARGE SCALE GENOMIC DNA]</scope>
    <source>
        <strain evidence="22 23">38-H</strain>
    </source>
</reference>
<dbReference type="InterPro" id="IPR012338">
    <property type="entry name" value="Beta-lactam/transpept-like"/>
</dbReference>
<organism evidence="22 23">
    <name type="scientific">Tenuifilum thalassicum</name>
    <dbReference type="NCBI Taxonomy" id="2590900"/>
    <lineage>
        <taxon>Bacteria</taxon>
        <taxon>Pseudomonadati</taxon>
        <taxon>Bacteroidota</taxon>
        <taxon>Bacteroidia</taxon>
        <taxon>Bacteroidales</taxon>
        <taxon>Tenuifilaceae</taxon>
        <taxon>Tenuifilum</taxon>
    </lineage>
</organism>
<evidence type="ECO:0000256" key="16">
    <source>
        <dbReference type="ARBA" id="ARBA00023251"/>
    </source>
</evidence>
<evidence type="ECO:0000256" key="15">
    <source>
        <dbReference type="ARBA" id="ARBA00023136"/>
    </source>
</evidence>
<dbReference type="InterPro" id="IPR017790">
    <property type="entry name" value="Penicillin-binding_protein_2"/>
</dbReference>
<dbReference type="InterPro" id="IPR050515">
    <property type="entry name" value="Beta-lactam/transpept"/>
</dbReference>
<dbReference type="GO" id="GO:0046677">
    <property type="term" value="P:response to antibiotic"/>
    <property type="evidence" value="ECO:0007669"/>
    <property type="project" value="UniProtKB-UniRule"/>
</dbReference>
<dbReference type="Gene3D" id="3.30.1390.30">
    <property type="entry name" value="Penicillin-binding protein 2a, domain 3"/>
    <property type="match status" value="1"/>
</dbReference>
<evidence type="ECO:0000256" key="12">
    <source>
        <dbReference type="ARBA" id="ARBA00022960"/>
    </source>
</evidence>
<evidence type="ECO:0000256" key="4">
    <source>
        <dbReference type="ARBA" id="ARBA00012865"/>
    </source>
</evidence>
<keyword evidence="13" id="KW-0573">Peptidoglycan synthesis</keyword>
<keyword evidence="11 18" id="KW-0378">Hydrolase</keyword>
<evidence type="ECO:0000256" key="7">
    <source>
        <dbReference type="ARBA" id="ARBA00022645"/>
    </source>
</evidence>
<dbReference type="GO" id="GO:0006508">
    <property type="term" value="P:proteolysis"/>
    <property type="evidence" value="ECO:0007669"/>
    <property type="project" value="UniProtKB-KW"/>
</dbReference>
<evidence type="ECO:0000313" key="23">
    <source>
        <dbReference type="Proteomes" id="UP000500961"/>
    </source>
</evidence>
<dbReference type="GO" id="GO:0071555">
    <property type="term" value="P:cell wall organization"/>
    <property type="evidence" value="ECO:0007669"/>
    <property type="project" value="UniProtKB-KW"/>
</dbReference>
<dbReference type="GO" id="GO:0008658">
    <property type="term" value="F:penicillin binding"/>
    <property type="evidence" value="ECO:0007669"/>
    <property type="project" value="InterPro"/>
</dbReference>